<keyword evidence="2" id="KW-1185">Reference proteome</keyword>
<evidence type="ECO:0000313" key="2">
    <source>
        <dbReference type="Proteomes" id="UP000515204"/>
    </source>
</evidence>
<dbReference type="GeneID" id="106740793"/>
<sequence>MENITEVNVVSGRETSLQREEQFDFPQIRVKQQGNKYQLLRFNPVDQTSVDKTIVKSEISACNSTIESIANNIDRYLDHKELKNEPSQICEDKIIRHEGPNVSAKDNEEKPIPYIVEKATKVNRRVSTRKTKKDNQLAEDKKESLKKANPAKVVKRRATSRRTTKASSKLLDVTKLLKQGDKELVGNCSKVGLYKVNSAGCFKCTLPPFVRPETKVCDVKFSNPDVARQQESSQYDPENNADVLQHLNYNNLKYRNHQQVIPVVNSWMTALKGDENFVLNNSINNAQTEAGQCGYRATTNDKQHHAYTTVADYSWKQNENPHYNSFVNSTDHSYKLLAENKVHYPCGTVYRPSCLWNNMYMENFPWTNAAFQQAAGNVAPGYVLPVNSSGNFLNPAAMPFNHFHCYQPLLMDENLKKLYYSSLNSNEFPVRKENTTTPLFDNWHQPSVSMIPSNSSSSIPTAAWYNAASPSVSLDASTSAISNAGKAELKQQSAYFGINHYNADTTKASVYKDHFSPYARPALENALPAIDTHGLDLYKTDDGLTTGTFVQQNSTAINTDNGIMSDMANPTSETNSVNPPEELRTSCMYTKDKKLISKVLESIL</sequence>
<feature type="compositionally biased region" description="Basic residues" evidence="1">
    <location>
        <begin position="153"/>
        <end position="164"/>
    </location>
</feature>
<feature type="region of interest" description="Disordered" evidence="1">
    <location>
        <begin position="125"/>
        <end position="166"/>
    </location>
</feature>
<name>A0A6P3WNP6_DINQU</name>
<organism evidence="2 3">
    <name type="scientific">Dinoponera quadriceps</name>
    <name type="common">South American ant</name>
    <dbReference type="NCBI Taxonomy" id="609295"/>
    <lineage>
        <taxon>Eukaryota</taxon>
        <taxon>Metazoa</taxon>
        <taxon>Ecdysozoa</taxon>
        <taxon>Arthropoda</taxon>
        <taxon>Hexapoda</taxon>
        <taxon>Insecta</taxon>
        <taxon>Pterygota</taxon>
        <taxon>Neoptera</taxon>
        <taxon>Endopterygota</taxon>
        <taxon>Hymenoptera</taxon>
        <taxon>Apocrita</taxon>
        <taxon>Aculeata</taxon>
        <taxon>Formicoidea</taxon>
        <taxon>Formicidae</taxon>
        <taxon>Ponerinae</taxon>
        <taxon>Ponerini</taxon>
        <taxon>Dinoponera</taxon>
    </lineage>
</organism>
<reference evidence="3" key="1">
    <citation type="submission" date="2025-08" db="UniProtKB">
        <authorList>
            <consortium name="RefSeq"/>
        </authorList>
    </citation>
    <scope>IDENTIFICATION</scope>
</reference>
<dbReference type="Proteomes" id="UP000515204">
    <property type="component" value="Unplaced"/>
</dbReference>
<evidence type="ECO:0000256" key="1">
    <source>
        <dbReference type="SAM" id="MobiDB-lite"/>
    </source>
</evidence>
<gene>
    <name evidence="3" type="primary">LOC106740793</name>
</gene>
<dbReference type="RefSeq" id="XP_014467661.1">
    <property type="nucleotide sequence ID" value="XM_014612175.1"/>
</dbReference>
<proteinExistence type="predicted"/>
<protein>
    <submittedName>
        <fullName evidence="3">Uncharacterized protein LOC106740793</fullName>
    </submittedName>
</protein>
<evidence type="ECO:0000313" key="3">
    <source>
        <dbReference type="RefSeq" id="XP_014467661.1"/>
    </source>
</evidence>
<accession>A0A6P3WNP6</accession>
<dbReference type="AlphaFoldDB" id="A0A6P3WNP6"/>
<dbReference type="KEGG" id="dqu:106740793"/>
<dbReference type="OrthoDB" id="10532872at2759"/>
<feature type="compositionally biased region" description="Basic and acidic residues" evidence="1">
    <location>
        <begin position="133"/>
        <end position="146"/>
    </location>
</feature>